<protein>
    <submittedName>
        <fullName evidence="2">Uncharacterized protein</fullName>
    </submittedName>
</protein>
<sequence>MDSPTSRTVTPEQNSYLPSILQLTLPQRTVTSEDILPENKLQNAVPEPHLTVQEYPSQLAESDVELQKPTQEPLPQNSGHQTRIFHFARRKSQSQLPKSAGKMNMNLPQTVMSNSVVTQPSTLFSHQPQFPPHSQWQNSNEFNAYHLPLQLSQYYNVFPDVPSTKTSWTFPNGCVTSNIVRFTGCPSPTYPVAPVATSVVDDYKPTGMAPVKRKSPSSAECEQQPNKIFISEEKMAAKMSGMHISHDFVRHNTSDSSIATDSSVTDEILACAPETASEPQLVVCDELKNLNKDMNCIIPEPLVPFENTSTALVLWRPPKSYLNVVQIPEDEEYPHRSSVIITDITDRPDLDNNNISTVDLNTLLNPPTK</sequence>
<gene>
    <name evidence="2" type="ORF">V9T40_005510</name>
</gene>
<proteinExistence type="predicted"/>
<organism evidence="2 3">
    <name type="scientific">Parthenolecanium corni</name>
    <dbReference type="NCBI Taxonomy" id="536013"/>
    <lineage>
        <taxon>Eukaryota</taxon>
        <taxon>Metazoa</taxon>
        <taxon>Ecdysozoa</taxon>
        <taxon>Arthropoda</taxon>
        <taxon>Hexapoda</taxon>
        <taxon>Insecta</taxon>
        <taxon>Pterygota</taxon>
        <taxon>Neoptera</taxon>
        <taxon>Paraneoptera</taxon>
        <taxon>Hemiptera</taxon>
        <taxon>Sternorrhyncha</taxon>
        <taxon>Coccoidea</taxon>
        <taxon>Coccidae</taxon>
        <taxon>Parthenolecanium</taxon>
    </lineage>
</organism>
<dbReference type="EMBL" id="JBBCAQ010000023">
    <property type="protein sequence ID" value="KAK7588265.1"/>
    <property type="molecule type" value="Genomic_DNA"/>
</dbReference>
<feature type="region of interest" description="Disordered" evidence="1">
    <location>
        <begin position="57"/>
        <end position="79"/>
    </location>
</feature>
<feature type="compositionally biased region" description="Polar residues" evidence="1">
    <location>
        <begin position="68"/>
        <end position="79"/>
    </location>
</feature>
<keyword evidence="3" id="KW-1185">Reference proteome</keyword>
<accession>A0AAN9TW05</accession>
<reference evidence="2 3" key="1">
    <citation type="submission" date="2024-03" db="EMBL/GenBank/DDBJ databases">
        <title>Adaptation during the transition from Ophiocordyceps entomopathogen to insect associate is accompanied by gene loss and intensified selection.</title>
        <authorList>
            <person name="Ward C.M."/>
            <person name="Onetto C.A."/>
            <person name="Borneman A.R."/>
        </authorList>
    </citation>
    <scope>NUCLEOTIDE SEQUENCE [LARGE SCALE GENOMIC DNA]</scope>
    <source>
        <strain evidence="2">AWRI1</strain>
        <tissue evidence="2">Single Adult Female</tissue>
    </source>
</reference>
<dbReference type="Proteomes" id="UP001367676">
    <property type="component" value="Unassembled WGS sequence"/>
</dbReference>
<comment type="caution">
    <text evidence="2">The sequence shown here is derived from an EMBL/GenBank/DDBJ whole genome shotgun (WGS) entry which is preliminary data.</text>
</comment>
<evidence type="ECO:0000256" key="1">
    <source>
        <dbReference type="SAM" id="MobiDB-lite"/>
    </source>
</evidence>
<name>A0AAN9TW05_9HEMI</name>
<evidence type="ECO:0000313" key="2">
    <source>
        <dbReference type="EMBL" id="KAK7588265.1"/>
    </source>
</evidence>
<evidence type="ECO:0000313" key="3">
    <source>
        <dbReference type="Proteomes" id="UP001367676"/>
    </source>
</evidence>
<dbReference type="AlphaFoldDB" id="A0AAN9TW05"/>